<dbReference type="GO" id="GO:0008482">
    <property type="term" value="F:sulfite oxidase activity"/>
    <property type="evidence" value="ECO:0007669"/>
    <property type="project" value="TreeGrafter"/>
</dbReference>
<dbReference type="RefSeq" id="WP_154770030.1">
    <property type="nucleotide sequence ID" value="NZ_WLYK01000008.1"/>
</dbReference>
<dbReference type="PANTHER" id="PTHR19372:SF7">
    <property type="entry name" value="SULFITE OXIDASE, MITOCHONDRIAL"/>
    <property type="match status" value="1"/>
</dbReference>
<reference evidence="3 4" key="1">
    <citation type="submission" date="2019-11" db="EMBL/GenBank/DDBJ databases">
        <authorList>
            <person name="Jiang L.-Q."/>
        </authorList>
    </citation>
    <scope>NUCLEOTIDE SEQUENCE [LARGE SCALE GENOMIC DNA]</scope>
    <source>
        <strain evidence="3 4">YIM 132087</strain>
    </source>
</reference>
<dbReference type="AlphaFoldDB" id="A0A7K1FPP6"/>
<dbReference type="GO" id="GO:0020037">
    <property type="term" value="F:heme binding"/>
    <property type="evidence" value="ECO:0007669"/>
    <property type="project" value="TreeGrafter"/>
</dbReference>
<dbReference type="InterPro" id="IPR000572">
    <property type="entry name" value="OxRdtase_Mopterin-bd_dom"/>
</dbReference>
<sequence>MTSTTTPPRPAAETPQTPWLPTRWAAALVGIVAVGLTFGIAELLAAVGAWTDVLSDTSSPLGALGAGFIRLTPLWLERFAITTFGTADKTVLRIGMAITVLIAAGLVGVLARRSPRLALAAAGVLVVITGVAVLLRHGSSWTDLLPLLVGAAAGLSVLVRAFRRQVVHEPAALPTTTTIDRRNFLRVAGMGAAVAVVTGVLSRLVPSAAEVQASRAAAIVPVPGDVQKVTANFGLHENGLSPYITPNDDFYRIDTVLAPPLLRAEDWLLRVHGLVDNEITIGYGDLVNRPQVQRTITLTCVSNEVGGSLIGNATWIGARLQDLLAEAGPQEGADCVLCTSTDGFTSSTPLEALTDGRDALLAVAMNGEILPVEHGFPVRMVVPGLYGYVSATKWVVDLEVTRFADVAAYWTVRGWSDHGPIKTSSRFDVPRAGTVQYDEGHQVVLAGVAWAQHTGITGVQVQIDDGAWEDADLGETLSVDTWRQWSHTWTATGKGQHVLRVRAVDATGAVQTDAVADVVPDGATGLDSRTVTVV</sequence>
<organism evidence="3 4">
    <name type="scientific">Nakamurella alba</name>
    <dbReference type="NCBI Taxonomy" id="2665158"/>
    <lineage>
        <taxon>Bacteria</taxon>
        <taxon>Bacillati</taxon>
        <taxon>Actinomycetota</taxon>
        <taxon>Actinomycetes</taxon>
        <taxon>Nakamurellales</taxon>
        <taxon>Nakamurellaceae</taxon>
        <taxon>Nakamurella</taxon>
    </lineage>
</organism>
<keyword evidence="4" id="KW-1185">Reference proteome</keyword>
<dbReference type="Pfam" id="PF00174">
    <property type="entry name" value="Oxidored_molyb"/>
    <property type="match status" value="1"/>
</dbReference>
<evidence type="ECO:0000256" key="1">
    <source>
        <dbReference type="SAM" id="Phobius"/>
    </source>
</evidence>
<dbReference type="InterPro" id="IPR036374">
    <property type="entry name" value="OxRdtase_Mopterin-bd_sf"/>
</dbReference>
<dbReference type="InterPro" id="IPR014756">
    <property type="entry name" value="Ig_E-set"/>
</dbReference>
<comment type="caution">
    <text evidence="3">The sequence shown here is derived from an EMBL/GenBank/DDBJ whole genome shotgun (WGS) entry which is preliminary data.</text>
</comment>
<feature type="transmembrane region" description="Helical" evidence="1">
    <location>
        <begin position="144"/>
        <end position="162"/>
    </location>
</feature>
<feature type="domain" description="Oxidoreductase molybdopterin-binding" evidence="2">
    <location>
        <begin position="260"/>
        <end position="404"/>
    </location>
</feature>
<proteinExistence type="predicted"/>
<gene>
    <name evidence="3" type="ORF">GIS00_19110</name>
</gene>
<dbReference type="SUPFAM" id="SSF81296">
    <property type="entry name" value="E set domains"/>
    <property type="match status" value="1"/>
</dbReference>
<dbReference type="GO" id="GO:0043546">
    <property type="term" value="F:molybdopterin cofactor binding"/>
    <property type="evidence" value="ECO:0007669"/>
    <property type="project" value="TreeGrafter"/>
</dbReference>
<dbReference type="NCBIfam" id="TIGR01409">
    <property type="entry name" value="TAT_signal_seq"/>
    <property type="match status" value="1"/>
</dbReference>
<keyword evidence="1" id="KW-1133">Transmembrane helix</keyword>
<evidence type="ECO:0000313" key="3">
    <source>
        <dbReference type="EMBL" id="MTD16050.1"/>
    </source>
</evidence>
<protein>
    <submittedName>
        <fullName evidence="3">Molybdopterin-dependent oxidoreductase</fullName>
    </submittedName>
</protein>
<dbReference type="GO" id="GO:0006790">
    <property type="term" value="P:sulfur compound metabolic process"/>
    <property type="evidence" value="ECO:0007669"/>
    <property type="project" value="TreeGrafter"/>
</dbReference>
<feature type="transmembrane region" description="Helical" evidence="1">
    <location>
        <begin position="183"/>
        <end position="205"/>
    </location>
</feature>
<accession>A0A7K1FPP6</accession>
<feature type="transmembrane region" description="Helical" evidence="1">
    <location>
        <begin position="24"/>
        <end position="47"/>
    </location>
</feature>
<feature type="transmembrane region" description="Helical" evidence="1">
    <location>
        <begin position="91"/>
        <end position="110"/>
    </location>
</feature>
<dbReference type="Gene3D" id="2.60.40.650">
    <property type="match status" value="1"/>
</dbReference>
<dbReference type="InterPro" id="IPR019546">
    <property type="entry name" value="TAT_signal_bac_arc"/>
</dbReference>
<name>A0A7K1FPP6_9ACTN</name>
<keyword evidence="1" id="KW-0472">Membrane</keyword>
<dbReference type="EMBL" id="WLYK01000008">
    <property type="protein sequence ID" value="MTD16050.1"/>
    <property type="molecule type" value="Genomic_DNA"/>
</dbReference>
<evidence type="ECO:0000313" key="4">
    <source>
        <dbReference type="Proteomes" id="UP000460221"/>
    </source>
</evidence>
<evidence type="ECO:0000259" key="2">
    <source>
        <dbReference type="Pfam" id="PF00174"/>
    </source>
</evidence>
<dbReference type="Gene3D" id="3.90.420.10">
    <property type="entry name" value="Oxidoreductase, molybdopterin-binding domain"/>
    <property type="match status" value="1"/>
</dbReference>
<dbReference type="Proteomes" id="UP000460221">
    <property type="component" value="Unassembled WGS sequence"/>
</dbReference>
<keyword evidence="1" id="KW-0812">Transmembrane</keyword>
<dbReference type="PANTHER" id="PTHR19372">
    <property type="entry name" value="SULFITE REDUCTASE"/>
    <property type="match status" value="1"/>
</dbReference>
<dbReference type="SUPFAM" id="SSF56524">
    <property type="entry name" value="Oxidoreductase molybdopterin-binding domain"/>
    <property type="match status" value="1"/>
</dbReference>
<feature type="transmembrane region" description="Helical" evidence="1">
    <location>
        <begin position="117"/>
        <end position="138"/>
    </location>
</feature>